<protein>
    <recommendedName>
        <fullName evidence="7">G10 protein</fullName>
    </recommendedName>
</protein>
<evidence type="ECO:0008006" key="7">
    <source>
        <dbReference type="Google" id="ProtNLM"/>
    </source>
</evidence>
<name>A0ABY8U586_TETOB</name>
<comment type="similarity">
    <text evidence="2">Belongs to the BUD31 (G10) family.</text>
</comment>
<dbReference type="Proteomes" id="UP001244341">
    <property type="component" value="Chromosome 7b"/>
</dbReference>
<feature type="region of interest" description="Disordered" evidence="4">
    <location>
        <begin position="166"/>
        <end position="219"/>
    </location>
</feature>
<dbReference type="PANTHER" id="PTHR19411:SF0">
    <property type="entry name" value="PROTEIN BUD31 HOMOLOG"/>
    <property type="match status" value="1"/>
</dbReference>
<comment type="subcellular location">
    <subcellularLocation>
        <location evidence="1">Nucleus</location>
    </subcellularLocation>
</comment>
<evidence type="ECO:0000313" key="6">
    <source>
        <dbReference type="Proteomes" id="UP001244341"/>
    </source>
</evidence>
<accession>A0ABY8U586</accession>
<feature type="compositionally biased region" description="Gly residues" evidence="4">
    <location>
        <begin position="182"/>
        <end position="200"/>
    </location>
</feature>
<organism evidence="5 6">
    <name type="scientific">Tetradesmus obliquus</name>
    <name type="common">Green alga</name>
    <name type="synonym">Acutodesmus obliquus</name>
    <dbReference type="NCBI Taxonomy" id="3088"/>
    <lineage>
        <taxon>Eukaryota</taxon>
        <taxon>Viridiplantae</taxon>
        <taxon>Chlorophyta</taxon>
        <taxon>core chlorophytes</taxon>
        <taxon>Chlorophyceae</taxon>
        <taxon>CS clade</taxon>
        <taxon>Sphaeropleales</taxon>
        <taxon>Scenedesmaceae</taxon>
        <taxon>Tetradesmus</taxon>
    </lineage>
</organism>
<proteinExistence type="inferred from homology"/>
<keyword evidence="3" id="KW-0539">Nucleus</keyword>
<dbReference type="PRINTS" id="PR00322">
    <property type="entry name" value="G10"/>
</dbReference>
<evidence type="ECO:0000256" key="2">
    <source>
        <dbReference type="ARBA" id="ARBA00005287"/>
    </source>
</evidence>
<evidence type="ECO:0000256" key="1">
    <source>
        <dbReference type="ARBA" id="ARBA00004123"/>
    </source>
</evidence>
<dbReference type="EMBL" id="CP126214">
    <property type="protein sequence ID" value="WIA16264.1"/>
    <property type="molecule type" value="Genomic_DNA"/>
</dbReference>
<dbReference type="Pfam" id="PF01125">
    <property type="entry name" value="BUD31"/>
    <property type="match status" value="1"/>
</dbReference>
<dbReference type="InterPro" id="IPR001748">
    <property type="entry name" value="BUD31"/>
</dbReference>
<evidence type="ECO:0000256" key="3">
    <source>
        <dbReference type="ARBA" id="ARBA00023242"/>
    </source>
</evidence>
<keyword evidence="6" id="KW-1185">Reference proteome</keyword>
<evidence type="ECO:0000256" key="4">
    <source>
        <dbReference type="SAM" id="MobiDB-lite"/>
    </source>
</evidence>
<reference evidence="5 6" key="1">
    <citation type="submission" date="2023-05" db="EMBL/GenBank/DDBJ databases">
        <title>A 100% complete, gapless, phased diploid assembly of the Scenedesmus obliquus UTEX 3031 genome.</title>
        <authorList>
            <person name="Biondi T.C."/>
            <person name="Hanschen E.R."/>
            <person name="Kwon T."/>
            <person name="Eng W."/>
            <person name="Kruse C.P.S."/>
            <person name="Koehler S.I."/>
            <person name="Kunde Y."/>
            <person name="Gleasner C.D."/>
            <person name="You Mak K.T."/>
            <person name="Polle J."/>
            <person name="Hovde B.T."/>
            <person name="Starkenburg S.R."/>
        </authorList>
    </citation>
    <scope>NUCLEOTIDE SEQUENCE [LARGE SCALE GENOMIC DNA]</scope>
    <source>
        <strain evidence="5 6">DOE0152z</strain>
    </source>
</reference>
<dbReference type="PANTHER" id="PTHR19411">
    <property type="entry name" value="PROTEIN BUD31-RELATED"/>
    <property type="match status" value="1"/>
</dbReference>
<evidence type="ECO:0000313" key="5">
    <source>
        <dbReference type="EMBL" id="WIA16264.1"/>
    </source>
</evidence>
<gene>
    <name evidence="5" type="ORF">OEZ85_012970</name>
</gene>
<sequence length="231" mass="25375">MSALKRKLKNKKAPDGWDMIEEVIEDFETQMKDAVNDEHEGKRKAEGNWKIHRIHWEKNRFIYDLMYVRKVMSRELFDWLCREKIADGPLIAKWRKPGYEILCSMLAIQKGNHNFGTTSHCRVPLRVRAAQQRVTPDVQTGCISCASGDGKFGGPIWWNTPLDDAEAAAEGEEANRSTWAPAGGGGGGGAAAAAAGGGGGGRKRPAAGGLDDEDEMPDEVRARLEALKRAA</sequence>